<accession>A0A5N6RDB9</accession>
<dbReference type="GO" id="GO:0005737">
    <property type="term" value="C:cytoplasm"/>
    <property type="evidence" value="ECO:0007669"/>
    <property type="project" value="TreeGrafter"/>
</dbReference>
<name>A0A5N6RDB9_9ROSI</name>
<feature type="compositionally biased region" description="Polar residues" evidence="2">
    <location>
        <begin position="310"/>
        <end position="319"/>
    </location>
</feature>
<feature type="region of interest" description="Disordered" evidence="2">
    <location>
        <begin position="202"/>
        <end position="238"/>
    </location>
</feature>
<feature type="compositionally biased region" description="Polar residues" evidence="2">
    <location>
        <begin position="28"/>
        <end position="51"/>
    </location>
</feature>
<evidence type="ECO:0000256" key="1">
    <source>
        <dbReference type="ARBA" id="ARBA00010016"/>
    </source>
</evidence>
<dbReference type="GO" id="GO:0008017">
    <property type="term" value="F:microtubule binding"/>
    <property type="evidence" value="ECO:0007669"/>
    <property type="project" value="TreeGrafter"/>
</dbReference>
<sequence>MKSTDNEPAVSDQSPKPRRARSREVSSRYLSPNSTSSHESGIQSPNSQSLSPIGHKPVTATFSASSNARKQQHKSLDDPALTRGLWPSSATTSSSSSSSKNSGTLGDHLGNERLKDRKKDKKSLSGSDNGGFLSRQRSSSEFGRFDNHKESAKENNRPRIGGSMRFTEKLTLPGKSSSSSKISGILPGRLWVDGSDFYRKNYEPESDSFTDTFDLDSESSKMDSTSTGKSSASSRKSGIEVPSKYMNDISARRVSDSYVPVSFDNFPSSNKFTIKNAIKRVNSLSSAKSQWALSPGRSGSAPMSVENKGKSMSFSSLKPPNSPSRAKGVEKLLNMGWDLLKGKKSSSSSFSSLQALQPGNLESIHQLRLLHNRLMQWRYANARAVAVNGSITIPAKRNLVYAWDGLTKLRHSVVHKKLQLEKEKLDMKLNYILYSQIKLLETWGNMERKHVSAVSNTVECLHAVVCRVPLTNGAKVDIQLATIKLVHALDLTTSIKSTFTSFAPTAENNVTLLSELAEVVAQEKLLLEECLELCRTISTLELQERSLKCSIVQLKL</sequence>
<comment type="similarity">
    <text evidence="1">Belongs to the QWRF family.</text>
</comment>
<feature type="region of interest" description="Disordered" evidence="2">
    <location>
        <begin position="289"/>
        <end position="325"/>
    </location>
</feature>
<dbReference type="EMBL" id="CM017326">
    <property type="protein sequence ID" value="KAE8075867.1"/>
    <property type="molecule type" value="Genomic_DNA"/>
</dbReference>
<dbReference type="AlphaFoldDB" id="A0A5N6RDB9"/>
<feature type="compositionally biased region" description="Low complexity" evidence="2">
    <location>
        <begin position="224"/>
        <end position="236"/>
    </location>
</feature>
<feature type="compositionally biased region" description="Basic and acidic residues" evidence="2">
    <location>
        <begin position="143"/>
        <end position="157"/>
    </location>
</feature>
<evidence type="ECO:0000313" key="4">
    <source>
        <dbReference type="Proteomes" id="UP000327013"/>
    </source>
</evidence>
<dbReference type="GO" id="GO:0005880">
    <property type="term" value="C:nuclear microtubule"/>
    <property type="evidence" value="ECO:0007669"/>
    <property type="project" value="TreeGrafter"/>
</dbReference>
<dbReference type="GO" id="GO:0051225">
    <property type="term" value="P:spindle assembly"/>
    <property type="evidence" value="ECO:0007669"/>
    <property type="project" value="TreeGrafter"/>
</dbReference>
<protein>
    <recommendedName>
        <fullName evidence="5">QWRF motif-containing protein 3</fullName>
    </recommendedName>
</protein>
<evidence type="ECO:0000313" key="3">
    <source>
        <dbReference type="EMBL" id="KAE8075867.1"/>
    </source>
</evidence>
<feature type="compositionally biased region" description="Low complexity" evidence="2">
    <location>
        <begin position="88"/>
        <end position="99"/>
    </location>
</feature>
<evidence type="ECO:0000256" key="2">
    <source>
        <dbReference type="SAM" id="MobiDB-lite"/>
    </source>
</evidence>
<feature type="compositionally biased region" description="Low complexity" evidence="2">
    <location>
        <begin position="172"/>
        <end position="184"/>
    </location>
</feature>
<feature type="compositionally biased region" description="Polar residues" evidence="2">
    <location>
        <begin position="60"/>
        <end position="69"/>
    </location>
</feature>
<proteinExistence type="inferred from homology"/>
<dbReference type="InterPro" id="IPR007573">
    <property type="entry name" value="QWRF"/>
</dbReference>
<keyword evidence="4" id="KW-1185">Reference proteome</keyword>
<evidence type="ECO:0008006" key="5">
    <source>
        <dbReference type="Google" id="ProtNLM"/>
    </source>
</evidence>
<gene>
    <name evidence="3" type="ORF">FH972_014550</name>
</gene>
<dbReference type="PANTHER" id="PTHR31807">
    <property type="entry name" value="AUGMIN FAMILY MEMBER"/>
    <property type="match status" value="1"/>
</dbReference>
<dbReference type="OrthoDB" id="774923at2759"/>
<feature type="compositionally biased region" description="Acidic residues" evidence="2">
    <location>
        <begin position="204"/>
        <end position="217"/>
    </location>
</feature>
<organism evidence="3 4">
    <name type="scientific">Carpinus fangiana</name>
    <dbReference type="NCBI Taxonomy" id="176857"/>
    <lineage>
        <taxon>Eukaryota</taxon>
        <taxon>Viridiplantae</taxon>
        <taxon>Streptophyta</taxon>
        <taxon>Embryophyta</taxon>
        <taxon>Tracheophyta</taxon>
        <taxon>Spermatophyta</taxon>
        <taxon>Magnoliopsida</taxon>
        <taxon>eudicotyledons</taxon>
        <taxon>Gunneridae</taxon>
        <taxon>Pentapetalae</taxon>
        <taxon>rosids</taxon>
        <taxon>fabids</taxon>
        <taxon>Fagales</taxon>
        <taxon>Betulaceae</taxon>
        <taxon>Carpinus</taxon>
    </lineage>
</organism>
<dbReference type="Pfam" id="PF04484">
    <property type="entry name" value="QWRF"/>
    <property type="match status" value="1"/>
</dbReference>
<dbReference type="Proteomes" id="UP000327013">
    <property type="component" value="Chromosome 6"/>
</dbReference>
<reference evidence="3 4" key="1">
    <citation type="submission" date="2019-06" db="EMBL/GenBank/DDBJ databases">
        <title>A chromosomal-level reference genome of Carpinus fangiana (Coryloideae, Betulaceae).</title>
        <authorList>
            <person name="Yang X."/>
            <person name="Wang Z."/>
            <person name="Zhang L."/>
            <person name="Hao G."/>
            <person name="Liu J."/>
            <person name="Yang Y."/>
        </authorList>
    </citation>
    <scope>NUCLEOTIDE SEQUENCE [LARGE SCALE GENOMIC DNA]</scope>
    <source>
        <strain evidence="3">Cfa_2016G</strain>
        <tissue evidence="3">Leaf</tissue>
    </source>
</reference>
<feature type="region of interest" description="Disordered" evidence="2">
    <location>
        <begin position="1"/>
        <end position="184"/>
    </location>
</feature>
<dbReference type="PANTHER" id="PTHR31807:SF31">
    <property type="entry name" value="QWRF MOTIF PROTEIN (DUF566)-RELATED"/>
    <property type="match status" value="1"/>
</dbReference>